<evidence type="ECO:0000259" key="1">
    <source>
        <dbReference type="PROSITE" id="PS51534"/>
    </source>
</evidence>
<accession>A0A8I1GDU9</accession>
<dbReference type="EMBL" id="JAEMUK010000090">
    <property type="protein sequence ID" value="MBJ7545208.1"/>
    <property type="molecule type" value="Genomic_DNA"/>
</dbReference>
<dbReference type="SUPFAM" id="SSF52200">
    <property type="entry name" value="Toll/Interleukin receptor TIR domain"/>
    <property type="match status" value="1"/>
</dbReference>
<dbReference type="Gene3D" id="3.40.50.10140">
    <property type="entry name" value="Toll/interleukin-1 receptor homology (TIR) domain"/>
    <property type="match status" value="1"/>
</dbReference>
<dbReference type="InterPro" id="IPR013568">
    <property type="entry name" value="SEFIR_dom"/>
</dbReference>
<reference evidence="2 3" key="1">
    <citation type="submission" date="2020-12" db="EMBL/GenBank/DDBJ databases">
        <title>Revised draft genomes of Rhodomicrobium vannielii ATCC 17100 and Rhodomicrobium udaipurense JA643.</title>
        <authorList>
            <person name="Conners E.M."/>
            <person name="Davenport E.J."/>
            <person name="Bose A."/>
        </authorList>
    </citation>
    <scope>NUCLEOTIDE SEQUENCE [LARGE SCALE GENOMIC DNA]</scope>
    <source>
        <strain evidence="2 3">JA643</strain>
    </source>
</reference>
<dbReference type="RefSeq" id="WP_155955298.1">
    <property type="nucleotide sequence ID" value="NZ_JAEMUK010000090.1"/>
</dbReference>
<dbReference type="Proteomes" id="UP000623250">
    <property type="component" value="Unassembled WGS sequence"/>
</dbReference>
<keyword evidence="3" id="KW-1185">Reference proteome</keyword>
<proteinExistence type="predicted"/>
<name>A0A8I1GDU9_9HYPH</name>
<sequence length="515" mass="59144">MPASLGILVFRKHPLHSNCREPNRVSWGSARWSQIEAELNPRVFISYSWTSPGHQARIRQWAEQMVSDGIDVVLDVWDLKEGNDKFAFMEKMVTDETVTHVLVFSDSQYASKADARKAGVGTESQIISREVYLKVQQSKFIPIVCEFDDSNEPFLPTFLKSRIWIDFSSPEAANENWEQLIRVLYGKPAHQKPALGKAPTFITHDAVIPASPAIAKFAALRQCVLQGKRGVKLYRKDFLGACYDYADALRIRKQPDLANLGQRVLEDCGKLKLVRDHLVDWVLLESEVNLSEEFGDELIAMLEKLLELKSRPQEVTTWNEAWFEAHRVFVYETFLYVIAALIKAGAFNILRLIFNSHYLLPETEVTKLNRFSTFGEFYGYSEALQILAPGGRGLYSPTAELIKRQADRTDLPFADVMQAELLILMMAFISDNIHWYPQTLHYSSRAAFPFFIRAEQRRNFHKLAQITGFESADKLREAVKAGHERLGVAQWHDFWMSHDRSFWQRMNLDALDTIS</sequence>
<dbReference type="Pfam" id="PF08357">
    <property type="entry name" value="SEFIR"/>
    <property type="match status" value="1"/>
</dbReference>
<dbReference type="InterPro" id="IPR035897">
    <property type="entry name" value="Toll_tir_struct_dom_sf"/>
</dbReference>
<organism evidence="2 3">
    <name type="scientific">Rhodomicrobium udaipurense</name>
    <dbReference type="NCBI Taxonomy" id="1202716"/>
    <lineage>
        <taxon>Bacteria</taxon>
        <taxon>Pseudomonadati</taxon>
        <taxon>Pseudomonadota</taxon>
        <taxon>Alphaproteobacteria</taxon>
        <taxon>Hyphomicrobiales</taxon>
        <taxon>Hyphomicrobiaceae</taxon>
        <taxon>Rhodomicrobium</taxon>
    </lineage>
</organism>
<comment type="caution">
    <text evidence="2">The sequence shown here is derived from an EMBL/GenBank/DDBJ whole genome shotgun (WGS) entry which is preliminary data.</text>
</comment>
<dbReference type="AlphaFoldDB" id="A0A8I1GDU9"/>
<gene>
    <name evidence="2" type="ORF">JDN41_16780</name>
</gene>
<feature type="domain" description="SEFIR" evidence="1">
    <location>
        <begin position="40"/>
        <end position="176"/>
    </location>
</feature>
<evidence type="ECO:0000313" key="2">
    <source>
        <dbReference type="EMBL" id="MBJ7545208.1"/>
    </source>
</evidence>
<evidence type="ECO:0000313" key="3">
    <source>
        <dbReference type="Proteomes" id="UP000623250"/>
    </source>
</evidence>
<protein>
    <submittedName>
        <fullName evidence="2">TIR domain-containing protein</fullName>
    </submittedName>
</protein>
<dbReference type="PROSITE" id="PS51534">
    <property type="entry name" value="SEFIR"/>
    <property type="match status" value="1"/>
</dbReference>